<name>A0A1D1UIH3_RAMVA</name>
<evidence type="ECO:0000313" key="1">
    <source>
        <dbReference type="EMBL" id="GAU89506.1"/>
    </source>
</evidence>
<dbReference type="Proteomes" id="UP000186922">
    <property type="component" value="Unassembled WGS sequence"/>
</dbReference>
<gene>
    <name evidence="1" type="primary">RvY_02051-1</name>
    <name evidence="1" type="synonym">RvY_02051.1</name>
    <name evidence="1" type="ORF">RvY_02051</name>
</gene>
<dbReference type="AlphaFoldDB" id="A0A1D1UIH3"/>
<reference evidence="1 2" key="1">
    <citation type="journal article" date="2016" name="Nat. Commun.">
        <title>Extremotolerant tardigrade genome and improved radiotolerance of human cultured cells by tardigrade-unique protein.</title>
        <authorList>
            <person name="Hashimoto T."/>
            <person name="Horikawa D.D."/>
            <person name="Saito Y."/>
            <person name="Kuwahara H."/>
            <person name="Kozuka-Hata H."/>
            <person name="Shin-I T."/>
            <person name="Minakuchi Y."/>
            <person name="Ohishi K."/>
            <person name="Motoyama A."/>
            <person name="Aizu T."/>
            <person name="Enomoto A."/>
            <person name="Kondo K."/>
            <person name="Tanaka S."/>
            <person name="Hara Y."/>
            <person name="Koshikawa S."/>
            <person name="Sagara H."/>
            <person name="Miura T."/>
            <person name="Yokobori S."/>
            <person name="Miyagawa K."/>
            <person name="Suzuki Y."/>
            <person name="Kubo T."/>
            <person name="Oyama M."/>
            <person name="Kohara Y."/>
            <person name="Fujiyama A."/>
            <person name="Arakawa K."/>
            <person name="Katayama T."/>
            <person name="Toyoda A."/>
            <person name="Kunieda T."/>
        </authorList>
    </citation>
    <scope>NUCLEOTIDE SEQUENCE [LARGE SCALE GENOMIC DNA]</scope>
    <source>
        <strain evidence="1 2">YOKOZUNA-1</strain>
    </source>
</reference>
<evidence type="ECO:0000313" key="2">
    <source>
        <dbReference type="Proteomes" id="UP000186922"/>
    </source>
</evidence>
<keyword evidence="2" id="KW-1185">Reference proteome</keyword>
<protein>
    <submittedName>
        <fullName evidence="1">Uncharacterized protein</fullName>
    </submittedName>
</protein>
<comment type="caution">
    <text evidence="1">The sequence shown here is derived from an EMBL/GenBank/DDBJ whole genome shotgun (WGS) entry which is preliminary data.</text>
</comment>
<proteinExistence type="predicted"/>
<dbReference type="EMBL" id="BDGG01000001">
    <property type="protein sequence ID" value="GAU89506.1"/>
    <property type="molecule type" value="Genomic_DNA"/>
</dbReference>
<accession>A0A1D1UIH3</accession>
<sequence length="86" mass="9859">MIECAKISRSWRPAIFNKTELQTSICGVPKNRRDLEKLVINQEKLDTILGLIGLCCNETNLKQPTVGDIFRTILKMKYGHRTPTKK</sequence>
<organism evidence="1 2">
    <name type="scientific">Ramazzottius varieornatus</name>
    <name type="common">Water bear</name>
    <name type="synonym">Tardigrade</name>
    <dbReference type="NCBI Taxonomy" id="947166"/>
    <lineage>
        <taxon>Eukaryota</taxon>
        <taxon>Metazoa</taxon>
        <taxon>Ecdysozoa</taxon>
        <taxon>Tardigrada</taxon>
        <taxon>Eutardigrada</taxon>
        <taxon>Parachela</taxon>
        <taxon>Hypsibioidea</taxon>
        <taxon>Ramazzottiidae</taxon>
        <taxon>Ramazzottius</taxon>
    </lineage>
</organism>